<dbReference type="RefSeq" id="WP_207625659.1">
    <property type="nucleotide sequence ID" value="NZ_LWBP01000001.1"/>
</dbReference>
<dbReference type="PROSITE" id="PS51910">
    <property type="entry name" value="GH18_2"/>
    <property type="match status" value="1"/>
</dbReference>
<keyword evidence="4" id="KW-0146">Chitin degradation</keyword>
<dbReference type="InterPro" id="IPR011583">
    <property type="entry name" value="Chitinase_II/V-like_cat"/>
</dbReference>
<dbReference type="SMART" id="SM00636">
    <property type="entry name" value="Glyco_18"/>
    <property type="match status" value="1"/>
</dbReference>
<dbReference type="EMBL" id="LWBP01000001">
    <property type="protein sequence ID" value="OQP68599.1"/>
    <property type="molecule type" value="Genomic_DNA"/>
</dbReference>
<dbReference type="InterPro" id="IPR001579">
    <property type="entry name" value="Glyco_hydro_18_chit_AS"/>
</dbReference>
<feature type="signal peptide" evidence="8">
    <location>
        <begin position="1"/>
        <end position="19"/>
    </location>
</feature>
<organism evidence="10 11">
    <name type="scientific">Niastella populi</name>
    <dbReference type="NCBI Taxonomy" id="550983"/>
    <lineage>
        <taxon>Bacteria</taxon>
        <taxon>Pseudomonadati</taxon>
        <taxon>Bacteroidota</taxon>
        <taxon>Chitinophagia</taxon>
        <taxon>Chitinophagales</taxon>
        <taxon>Chitinophagaceae</taxon>
        <taxon>Niastella</taxon>
    </lineage>
</organism>
<dbReference type="GO" id="GO:0008061">
    <property type="term" value="F:chitin binding"/>
    <property type="evidence" value="ECO:0007669"/>
    <property type="project" value="InterPro"/>
</dbReference>
<dbReference type="STRING" id="550983.A4R26_02025"/>
<dbReference type="Pfam" id="PF00704">
    <property type="entry name" value="Glyco_hydro_18"/>
    <property type="match status" value="1"/>
</dbReference>
<keyword evidence="3 6" id="KW-0378">Hydrolase</keyword>
<dbReference type="GO" id="GO:0008843">
    <property type="term" value="F:endochitinase activity"/>
    <property type="evidence" value="ECO:0007669"/>
    <property type="project" value="UniProtKB-EC"/>
</dbReference>
<dbReference type="InterPro" id="IPR017853">
    <property type="entry name" value="GH"/>
</dbReference>
<dbReference type="EC" id="3.2.1.14" evidence="2"/>
<evidence type="ECO:0000256" key="4">
    <source>
        <dbReference type="ARBA" id="ARBA00023024"/>
    </source>
</evidence>
<keyword evidence="4" id="KW-0624">Polysaccharide degradation</keyword>
<keyword evidence="8" id="KW-0732">Signal</keyword>
<dbReference type="AlphaFoldDB" id="A0A1V9GD51"/>
<protein>
    <recommendedName>
        <fullName evidence="2">chitinase</fullName>
        <ecNumber evidence="2">3.2.1.14</ecNumber>
    </recommendedName>
</protein>
<dbReference type="Proteomes" id="UP000192276">
    <property type="component" value="Unassembled WGS sequence"/>
</dbReference>
<dbReference type="SUPFAM" id="SSF51445">
    <property type="entry name" value="(Trans)glycosidases"/>
    <property type="match status" value="1"/>
</dbReference>
<keyword evidence="5 6" id="KW-0326">Glycosidase</keyword>
<dbReference type="PANTHER" id="PTHR11177">
    <property type="entry name" value="CHITINASE"/>
    <property type="match status" value="1"/>
</dbReference>
<dbReference type="InterPro" id="IPR029070">
    <property type="entry name" value="Chitinase_insertion_sf"/>
</dbReference>
<dbReference type="GO" id="GO:0006032">
    <property type="term" value="P:chitin catabolic process"/>
    <property type="evidence" value="ECO:0007669"/>
    <property type="project" value="UniProtKB-KW"/>
</dbReference>
<evidence type="ECO:0000256" key="6">
    <source>
        <dbReference type="RuleBase" id="RU000489"/>
    </source>
</evidence>
<dbReference type="InterPro" id="IPR001223">
    <property type="entry name" value="Glyco_hydro18_cat"/>
</dbReference>
<dbReference type="InterPro" id="IPR050314">
    <property type="entry name" value="Glycosyl_Hydrlase_18"/>
</dbReference>
<comment type="catalytic activity">
    <reaction evidence="1">
        <text>Random endo-hydrolysis of N-acetyl-beta-D-glucosaminide (1-&gt;4)-beta-linkages in chitin and chitodextrins.</text>
        <dbReference type="EC" id="3.2.1.14"/>
    </reaction>
</comment>
<dbReference type="GO" id="GO:0005975">
    <property type="term" value="P:carbohydrate metabolic process"/>
    <property type="evidence" value="ECO:0007669"/>
    <property type="project" value="InterPro"/>
</dbReference>
<evidence type="ECO:0000256" key="1">
    <source>
        <dbReference type="ARBA" id="ARBA00000822"/>
    </source>
</evidence>
<dbReference type="PANTHER" id="PTHR11177:SF317">
    <property type="entry name" value="CHITINASE 12-RELATED"/>
    <property type="match status" value="1"/>
</dbReference>
<feature type="chain" id="PRO_5012777090" description="chitinase" evidence="8">
    <location>
        <begin position="20"/>
        <end position="410"/>
    </location>
</feature>
<comment type="similarity">
    <text evidence="7">Belongs to the glycosyl hydrolase 18 family.</text>
</comment>
<dbReference type="Gene3D" id="3.10.50.10">
    <property type="match status" value="1"/>
</dbReference>
<evidence type="ECO:0000256" key="8">
    <source>
        <dbReference type="SAM" id="SignalP"/>
    </source>
</evidence>
<keyword evidence="4" id="KW-0119">Carbohydrate metabolism</keyword>
<dbReference type="SUPFAM" id="SSF54556">
    <property type="entry name" value="Chitinase insertion domain"/>
    <property type="match status" value="1"/>
</dbReference>
<dbReference type="PROSITE" id="PS01095">
    <property type="entry name" value="GH18_1"/>
    <property type="match status" value="1"/>
</dbReference>
<dbReference type="Gene3D" id="3.20.20.80">
    <property type="entry name" value="Glycosidases"/>
    <property type="match status" value="1"/>
</dbReference>
<sequence>MRILLLILLGMGYCLTGAAADTTRRFSVIAYYSGNATDIDRYNIQSLTHIIYSFALLKNNRLHVSAAAGNILKKLVSLKKKHPHLKVALAFGGWGGCKPCSDLFAVPANRTAFAQSVLDILQKYRLDGIDIDWEYPAIDEGPAGHPYNVADKQNFTELMKALRNVLGKKYELSFAAGVFPEYLYNSIEWKKVMSLADRVHLMSYDMVNRKSPFTGHHTALYSTPSQTISIDNTIRFLDSLRIDRNKVVIGAAFYSRTYTVNSTRNNGLYQPAKFKGFAVYKTYRQRFTKENGFTFYWDDVAKAPWCFSSTQKLFATFDDERSVTLKTNYAIDKGLNGLLIWELRQDDSRQRLLKAIAAAVRHRSDHLYWNDLSGYGGVLGISGEAPFQVHGNDYVPKRSFSYKPVLPSAQ</sequence>
<keyword evidence="11" id="KW-1185">Reference proteome</keyword>
<evidence type="ECO:0000256" key="2">
    <source>
        <dbReference type="ARBA" id="ARBA00012729"/>
    </source>
</evidence>
<proteinExistence type="inferred from homology"/>
<evidence type="ECO:0000256" key="3">
    <source>
        <dbReference type="ARBA" id="ARBA00022801"/>
    </source>
</evidence>
<evidence type="ECO:0000256" key="7">
    <source>
        <dbReference type="RuleBase" id="RU004453"/>
    </source>
</evidence>
<accession>A0A1V9GD51</accession>
<evidence type="ECO:0000259" key="9">
    <source>
        <dbReference type="PROSITE" id="PS51910"/>
    </source>
</evidence>
<feature type="domain" description="GH18" evidence="9">
    <location>
        <begin position="26"/>
        <end position="363"/>
    </location>
</feature>
<evidence type="ECO:0000256" key="5">
    <source>
        <dbReference type="ARBA" id="ARBA00023295"/>
    </source>
</evidence>
<evidence type="ECO:0000313" key="10">
    <source>
        <dbReference type="EMBL" id="OQP68599.1"/>
    </source>
</evidence>
<evidence type="ECO:0000313" key="11">
    <source>
        <dbReference type="Proteomes" id="UP000192276"/>
    </source>
</evidence>
<reference evidence="11" key="1">
    <citation type="submission" date="2016-04" db="EMBL/GenBank/DDBJ databases">
        <authorList>
            <person name="Chen L."/>
            <person name="Zhuang W."/>
            <person name="Wang G."/>
        </authorList>
    </citation>
    <scope>NUCLEOTIDE SEQUENCE [LARGE SCALE GENOMIC DNA]</scope>
    <source>
        <strain evidence="11">208</strain>
    </source>
</reference>
<name>A0A1V9GD51_9BACT</name>
<gene>
    <name evidence="10" type="ORF">A4R26_02025</name>
</gene>
<comment type="caution">
    <text evidence="10">The sequence shown here is derived from an EMBL/GenBank/DDBJ whole genome shotgun (WGS) entry which is preliminary data.</text>
</comment>